<proteinExistence type="inferred from homology"/>
<dbReference type="GO" id="GO:0008270">
    <property type="term" value="F:zinc ion binding"/>
    <property type="evidence" value="ECO:0007669"/>
    <property type="project" value="UniProtKB-UniRule"/>
</dbReference>
<dbReference type="Proteomes" id="UP001306508">
    <property type="component" value="Unassembled WGS sequence"/>
</dbReference>
<protein>
    <recommendedName>
        <fullName evidence="8">Guanine deaminase</fullName>
        <shortName evidence="8">Guanase</shortName>
        <ecNumber evidence="8">3.5.4.3</ecNumber>
    </recommendedName>
    <alternativeName>
        <fullName evidence="8">Guanine aminohydrolase</fullName>
    </alternativeName>
</protein>
<dbReference type="PANTHER" id="PTHR11271:SF6">
    <property type="entry name" value="GUANINE DEAMINASE"/>
    <property type="match status" value="1"/>
</dbReference>
<dbReference type="GO" id="GO:0008892">
    <property type="term" value="F:guanine deaminase activity"/>
    <property type="evidence" value="ECO:0007669"/>
    <property type="project" value="UniProtKB-UniRule"/>
</dbReference>
<keyword evidence="3 8" id="KW-0479">Metal-binding</keyword>
<dbReference type="InterPro" id="IPR032466">
    <property type="entry name" value="Metal_Hydrolase"/>
</dbReference>
<dbReference type="GO" id="GO:0005829">
    <property type="term" value="C:cytosol"/>
    <property type="evidence" value="ECO:0007669"/>
    <property type="project" value="TreeGrafter"/>
</dbReference>
<evidence type="ECO:0000256" key="5">
    <source>
        <dbReference type="ARBA" id="ARBA00022833"/>
    </source>
</evidence>
<keyword evidence="5 8" id="KW-0862">Zinc</keyword>
<dbReference type="NCBIfam" id="TIGR02967">
    <property type="entry name" value="guan_deamin"/>
    <property type="match status" value="1"/>
</dbReference>
<dbReference type="FunFam" id="3.20.20.140:FF:000022">
    <property type="entry name" value="Guanine deaminase"/>
    <property type="match status" value="1"/>
</dbReference>
<keyword evidence="4 8" id="KW-0378">Hydrolase</keyword>
<dbReference type="PANTHER" id="PTHR11271">
    <property type="entry name" value="GUANINE DEAMINASE"/>
    <property type="match status" value="1"/>
</dbReference>
<dbReference type="InterPro" id="IPR011059">
    <property type="entry name" value="Metal-dep_hydrolase_composite"/>
</dbReference>
<gene>
    <name evidence="10" type="ORF">RI543_004768</name>
</gene>
<comment type="cofactor">
    <cofactor evidence="8">
        <name>Zn(2+)</name>
        <dbReference type="ChEBI" id="CHEBI:29105"/>
    </cofactor>
    <text evidence="8">Binds 1 zinc ion per subunit.</text>
</comment>
<evidence type="ECO:0000256" key="3">
    <source>
        <dbReference type="ARBA" id="ARBA00022723"/>
    </source>
</evidence>
<dbReference type="EMBL" id="JAWIZZ010000059">
    <property type="protein sequence ID" value="KAK5774010.1"/>
    <property type="molecule type" value="Genomic_DNA"/>
</dbReference>
<dbReference type="Gene3D" id="3.20.20.140">
    <property type="entry name" value="Metal-dependent hydrolases"/>
    <property type="match status" value="1"/>
</dbReference>
<accession>A0AAN7WJG4</accession>
<dbReference type="InterPro" id="IPR014311">
    <property type="entry name" value="Guanine_deaminase"/>
</dbReference>
<evidence type="ECO:0000259" key="9">
    <source>
        <dbReference type="Pfam" id="PF01979"/>
    </source>
</evidence>
<evidence type="ECO:0000256" key="4">
    <source>
        <dbReference type="ARBA" id="ARBA00022801"/>
    </source>
</evidence>
<name>A0AAN7WJG4_9SACH</name>
<dbReference type="InterPro" id="IPR006680">
    <property type="entry name" value="Amidohydro-rel"/>
</dbReference>
<comment type="function">
    <text evidence="7 8">Catalyzes the hydrolytic deamination of guanine, producing xanthine and ammonia.</text>
</comment>
<dbReference type="GO" id="GO:0006147">
    <property type="term" value="P:guanine catabolic process"/>
    <property type="evidence" value="ECO:0007669"/>
    <property type="project" value="UniProtKB-UniRule"/>
</dbReference>
<comment type="caution">
    <text evidence="10">The sequence shown here is derived from an EMBL/GenBank/DDBJ whole genome shotgun (WGS) entry which is preliminary data.</text>
</comment>
<dbReference type="SUPFAM" id="SSF51556">
    <property type="entry name" value="Metallo-dependent hydrolases"/>
    <property type="match status" value="1"/>
</dbReference>
<feature type="domain" description="Amidohydrolase-related" evidence="9">
    <location>
        <begin position="84"/>
        <end position="453"/>
    </location>
</feature>
<evidence type="ECO:0000256" key="6">
    <source>
        <dbReference type="ARBA" id="ARBA00051148"/>
    </source>
</evidence>
<dbReference type="Pfam" id="PF01979">
    <property type="entry name" value="Amidohydro_1"/>
    <property type="match status" value="1"/>
</dbReference>
<keyword evidence="11" id="KW-1185">Reference proteome</keyword>
<dbReference type="InterPro" id="IPR051607">
    <property type="entry name" value="Metallo-dep_hydrolases"/>
</dbReference>
<dbReference type="EC" id="3.5.4.3" evidence="8"/>
<comment type="pathway">
    <text evidence="1 8">Purine metabolism; guanine degradation; xanthine from guanine: step 1/1.</text>
</comment>
<evidence type="ECO:0000256" key="7">
    <source>
        <dbReference type="ARBA" id="ARBA00056079"/>
    </source>
</evidence>
<evidence type="ECO:0000313" key="11">
    <source>
        <dbReference type="Proteomes" id="UP001306508"/>
    </source>
</evidence>
<dbReference type="Gene3D" id="2.30.40.10">
    <property type="entry name" value="Urease, subunit C, domain 1"/>
    <property type="match status" value="1"/>
</dbReference>
<comment type="catalytic activity">
    <reaction evidence="6 8">
        <text>guanine + H2O + H(+) = xanthine + NH4(+)</text>
        <dbReference type="Rhea" id="RHEA:14665"/>
        <dbReference type="ChEBI" id="CHEBI:15377"/>
        <dbReference type="ChEBI" id="CHEBI:15378"/>
        <dbReference type="ChEBI" id="CHEBI:16235"/>
        <dbReference type="ChEBI" id="CHEBI:17712"/>
        <dbReference type="ChEBI" id="CHEBI:28938"/>
        <dbReference type="EC" id="3.5.4.3"/>
    </reaction>
</comment>
<comment type="similarity">
    <text evidence="2 8">Belongs to the metallo-dependent hydrolases superfamily. ATZ/TRZ family.</text>
</comment>
<evidence type="ECO:0000256" key="1">
    <source>
        <dbReference type="ARBA" id="ARBA00004984"/>
    </source>
</evidence>
<evidence type="ECO:0000313" key="10">
    <source>
        <dbReference type="EMBL" id="KAK5774010.1"/>
    </source>
</evidence>
<evidence type="ECO:0000256" key="2">
    <source>
        <dbReference type="ARBA" id="ARBA00006745"/>
    </source>
</evidence>
<sequence length="463" mass="52106">MKSQYKLTIFYGKFIDIPSLKAGFRIRSSCAIGVNSESGSIVFIQENFHDDLLKLASNWDPNLKHDEVKIVDCNNNNNNNSYAFLFPGFVDTHIHASQYPNNGLFGKMSLLEWLNEYTFPLENKLKDLNIAKIVYSKVIERTLSHGTTTAAYYATIHLESTKLLANLCSEYNQRSFIGKICMNQNSPAYYVEPSTDTSINLTKKFIEHINSINNPKINAIITPRFAPSCDKDLLCNLGKLAKQYELPIQTHLSENLNELEWVHDLFPEYANYTEVYNQNGLLNEKTILAHCIYLNDLELNTIKSKNSGIAHCPISNSCLSSGLCSVRKFLNKGIKVGLGTDTSAGYTTSILEVARHAHMVSRQLASVEGNDDCKISVTECLYLATLGGAYVMGLQDQVGSFEVNKQFDCQLINLTVEGSKIDLFPWDKETEKLEKWFFNGDDRNVQAVWVGGQECGIRSKSYL</sequence>
<organism evidence="10 11">
    <name type="scientific">Arxiozyma heterogenica</name>
    <dbReference type="NCBI Taxonomy" id="278026"/>
    <lineage>
        <taxon>Eukaryota</taxon>
        <taxon>Fungi</taxon>
        <taxon>Dikarya</taxon>
        <taxon>Ascomycota</taxon>
        <taxon>Saccharomycotina</taxon>
        <taxon>Saccharomycetes</taxon>
        <taxon>Saccharomycetales</taxon>
        <taxon>Saccharomycetaceae</taxon>
        <taxon>Arxiozyma</taxon>
    </lineage>
</organism>
<dbReference type="AlphaFoldDB" id="A0AAN7WJG4"/>
<evidence type="ECO:0000256" key="8">
    <source>
        <dbReference type="RuleBase" id="RU366009"/>
    </source>
</evidence>
<reference evidence="11" key="1">
    <citation type="submission" date="2023-07" db="EMBL/GenBank/DDBJ databases">
        <title>A draft genome of Kazachstania heterogenica Y-27499.</title>
        <authorList>
            <person name="Donic C."/>
            <person name="Kralova J.S."/>
            <person name="Fidel L."/>
            <person name="Ben-Dor S."/>
            <person name="Jung S."/>
        </authorList>
    </citation>
    <scope>NUCLEOTIDE SEQUENCE [LARGE SCALE GENOMIC DNA]</scope>
    <source>
        <strain evidence="11">Y27499</strain>
    </source>
</reference>